<dbReference type="Pfam" id="PF22752">
    <property type="entry name" value="DUF488-N3i"/>
    <property type="match status" value="1"/>
</dbReference>
<evidence type="ECO:0000313" key="3">
    <source>
        <dbReference type="Proteomes" id="UP000322983"/>
    </source>
</evidence>
<accession>A0A510E0U2</accession>
<dbReference type="KEGG" id="step:IC006_0624"/>
<dbReference type="AlphaFoldDB" id="A0A510DTC7"/>
<dbReference type="OrthoDB" id="7940at2157"/>
<dbReference type="EMBL" id="AP018930">
    <property type="protein sequence ID" value="BBG26092.1"/>
    <property type="molecule type" value="Genomic_DNA"/>
</dbReference>
<gene>
    <name evidence="1" type="ORF">IC006_0624</name>
    <name evidence="2" type="ORF">IC007_0597</name>
</gene>
<dbReference type="PANTHER" id="PTHR36849:SF1">
    <property type="entry name" value="CYTOPLASMIC PROTEIN"/>
    <property type="match status" value="1"/>
</dbReference>
<evidence type="ECO:0008006" key="5">
    <source>
        <dbReference type="Google" id="ProtNLM"/>
    </source>
</evidence>
<name>A0A510DTC7_9CREN</name>
<dbReference type="Proteomes" id="UP000322983">
    <property type="component" value="Chromosome"/>
</dbReference>
<reference evidence="1 3" key="2">
    <citation type="journal article" date="2020" name="Int. J. Syst. Evol. Microbiol.">
        <title>Sulfuracidifex tepidarius gen. nov., sp. nov. and transfer of Sulfolobus metallicus Huber and Stetter 1992 to the genus Sulfuracidifex as Sulfuracidifex metallicus comb. nov.</title>
        <authorList>
            <person name="Itoh T."/>
            <person name="Miura T."/>
            <person name="Sakai H.D."/>
            <person name="Kato S."/>
            <person name="Ohkuma M."/>
            <person name="Takashina T."/>
        </authorList>
    </citation>
    <scope>NUCLEOTIDE SEQUENCE [LARGE SCALE GENOMIC DNA]</scope>
    <source>
        <strain evidence="1 3">IC-006</strain>
        <strain evidence="2">IC-007</strain>
    </source>
</reference>
<dbReference type="EMBL" id="AP018929">
    <property type="protein sequence ID" value="BBG23340.1"/>
    <property type="molecule type" value="Genomic_DNA"/>
</dbReference>
<evidence type="ECO:0000313" key="2">
    <source>
        <dbReference type="EMBL" id="BBG26092.1"/>
    </source>
</evidence>
<protein>
    <recommendedName>
        <fullName evidence="5">Uroporphyrin-III C-methyltransferase</fullName>
    </recommendedName>
</protein>
<dbReference type="Proteomes" id="UP000325030">
    <property type="component" value="Chromosome"/>
</dbReference>
<organism evidence="1 3">
    <name type="scientific">Sulfuracidifex tepidarius</name>
    <dbReference type="NCBI Taxonomy" id="1294262"/>
    <lineage>
        <taxon>Archaea</taxon>
        <taxon>Thermoproteota</taxon>
        <taxon>Thermoprotei</taxon>
        <taxon>Sulfolobales</taxon>
        <taxon>Sulfolobaceae</taxon>
        <taxon>Sulfuracidifex</taxon>
    </lineage>
</organism>
<evidence type="ECO:0000313" key="1">
    <source>
        <dbReference type="EMBL" id="BBG23340.1"/>
    </source>
</evidence>
<sequence>MIKVKRIYDSAGKDDGVRILVDKLWPRGISKDKVDVWLKDVAPSEKLRKWYNHDPNKWEEFKRKYFEELEKNPKVEVLLQLTKKDTNVTLVYASKSPYNNAFALKEYLEKLLTK</sequence>
<proteinExistence type="predicted"/>
<dbReference type="STRING" id="1294262.GCA_001316085_02945"/>
<dbReference type="InterPro" id="IPR052552">
    <property type="entry name" value="YeaO-like"/>
</dbReference>
<dbReference type="PANTHER" id="PTHR36849">
    <property type="entry name" value="CYTOPLASMIC PROTEIN-RELATED"/>
    <property type="match status" value="1"/>
</dbReference>
<keyword evidence="3" id="KW-1185">Reference proteome</keyword>
<reference evidence="4" key="1">
    <citation type="submission" date="2018-09" db="EMBL/GenBank/DDBJ databases">
        <title>Complete Genome Sequencing of Sulfolobus sp. JCM 16834.</title>
        <authorList>
            <person name="Kato S."/>
            <person name="Itoh T."/>
            <person name="Ohkuma M."/>
        </authorList>
    </citation>
    <scope>NUCLEOTIDE SEQUENCE [LARGE SCALE GENOMIC DNA]</scope>
    <source>
        <strain evidence="4">IC-007</strain>
    </source>
</reference>
<accession>A0A510DTC7</accession>
<dbReference type="RefSeq" id="WP_149528316.1">
    <property type="nucleotide sequence ID" value="NZ_AP018929.1"/>
</dbReference>
<evidence type="ECO:0000313" key="4">
    <source>
        <dbReference type="Proteomes" id="UP000325030"/>
    </source>
</evidence>
<dbReference type="GeneID" id="41717037"/>